<sequence>MRRPAWGWQRERRRVEVDGDIPGCRWWKRCLHGRGGSERRRYCCSGEEESTELLWGDWVAHGLDSVLIWCSWVWDGGDFGFVIGAARSRVCG</sequence>
<gene>
    <name evidence="1" type="ORF">M0R45_025909</name>
</gene>
<dbReference type="AlphaFoldDB" id="A0AAW1WXF1"/>
<comment type="caution">
    <text evidence="1">The sequence shown here is derived from an EMBL/GenBank/DDBJ whole genome shotgun (WGS) entry which is preliminary data.</text>
</comment>
<name>A0AAW1WXF1_RUBAR</name>
<keyword evidence="2" id="KW-1185">Reference proteome</keyword>
<dbReference type="EMBL" id="JBEDUW010000005">
    <property type="protein sequence ID" value="KAK9928789.1"/>
    <property type="molecule type" value="Genomic_DNA"/>
</dbReference>
<evidence type="ECO:0000313" key="2">
    <source>
        <dbReference type="Proteomes" id="UP001457282"/>
    </source>
</evidence>
<proteinExistence type="predicted"/>
<evidence type="ECO:0000313" key="1">
    <source>
        <dbReference type="EMBL" id="KAK9928789.1"/>
    </source>
</evidence>
<accession>A0AAW1WXF1</accession>
<organism evidence="1 2">
    <name type="scientific">Rubus argutus</name>
    <name type="common">Southern blackberry</name>
    <dbReference type="NCBI Taxonomy" id="59490"/>
    <lineage>
        <taxon>Eukaryota</taxon>
        <taxon>Viridiplantae</taxon>
        <taxon>Streptophyta</taxon>
        <taxon>Embryophyta</taxon>
        <taxon>Tracheophyta</taxon>
        <taxon>Spermatophyta</taxon>
        <taxon>Magnoliopsida</taxon>
        <taxon>eudicotyledons</taxon>
        <taxon>Gunneridae</taxon>
        <taxon>Pentapetalae</taxon>
        <taxon>rosids</taxon>
        <taxon>fabids</taxon>
        <taxon>Rosales</taxon>
        <taxon>Rosaceae</taxon>
        <taxon>Rosoideae</taxon>
        <taxon>Rosoideae incertae sedis</taxon>
        <taxon>Rubus</taxon>
    </lineage>
</organism>
<reference evidence="1 2" key="1">
    <citation type="journal article" date="2023" name="G3 (Bethesda)">
        <title>A chromosome-length genome assembly and annotation of blackberry (Rubus argutus, cv. 'Hillquist').</title>
        <authorList>
            <person name="Bruna T."/>
            <person name="Aryal R."/>
            <person name="Dudchenko O."/>
            <person name="Sargent D.J."/>
            <person name="Mead D."/>
            <person name="Buti M."/>
            <person name="Cavallini A."/>
            <person name="Hytonen T."/>
            <person name="Andres J."/>
            <person name="Pham M."/>
            <person name="Weisz D."/>
            <person name="Mascagni F."/>
            <person name="Usai G."/>
            <person name="Natali L."/>
            <person name="Bassil N."/>
            <person name="Fernandez G.E."/>
            <person name="Lomsadze A."/>
            <person name="Armour M."/>
            <person name="Olukolu B."/>
            <person name="Poorten T."/>
            <person name="Britton C."/>
            <person name="Davik J."/>
            <person name="Ashrafi H."/>
            <person name="Aiden E.L."/>
            <person name="Borodovsky M."/>
            <person name="Worthington M."/>
        </authorList>
    </citation>
    <scope>NUCLEOTIDE SEQUENCE [LARGE SCALE GENOMIC DNA]</scope>
    <source>
        <strain evidence="1">PI 553951</strain>
    </source>
</reference>
<dbReference type="Proteomes" id="UP001457282">
    <property type="component" value="Unassembled WGS sequence"/>
</dbReference>
<protein>
    <submittedName>
        <fullName evidence="1">Uncharacterized protein</fullName>
    </submittedName>
</protein>